<accession>A0A3N4J7V0</accession>
<protein>
    <submittedName>
        <fullName evidence="1">Uncharacterized protein</fullName>
    </submittedName>
</protein>
<dbReference type="Proteomes" id="UP000276215">
    <property type="component" value="Unassembled WGS sequence"/>
</dbReference>
<evidence type="ECO:0000313" key="2">
    <source>
        <dbReference type="Proteomes" id="UP000276215"/>
    </source>
</evidence>
<gene>
    <name evidence="1" type="ORF">L873DRAFT_1793030</name>
</gene>
<dbReference type="EMBL" id="ML120438">
    <property type="protein sequence ID" value="RPA94359.1"/>
    <property type="molecule type" value="Genomic_DNA"/>
</dbReference>
<keyword evidence="2" id="KW-1185">Reference proteome</keyword>
<organism evidence="1 2">
    <name type="scientific">Choiromyces venosus 120613-1</name>
    <dbReference type="NCBI Taxonomy" id="1336337"/>
    <lineage>
        <taxon>Eukaryota</taxon>
        <taxon>Fungi</taxon>
        <taxon>Dikarya</taxon>
        <taxon>Ascomycota</taxon>
        <taxon>Pezizomycotina</taxon>
        <taxon>Pezizomycetes</taxon>
        <taxon>Pezizales</taxon>
        <taxon>Tuberaceae</taxon>
        <taxon>Choiromyces</taxon>
    </lineage>
</organism>
<name>A0A3N4J7V0_9PEZI</name>
<proteinExistence type="predicted"/>
<evidence type="ECO:0000313" key="1">
    <source>
        <dbReference type="EMBL" id="RPA94359.1"/>
    </source>
</evidence>
<sequence length="194" mass="20888">MLDIKFSNDLSTSLALSFRPFTVNYDTRIIAVPTPPPSLSLLPSLAALGIEVEVEESESAVLPPPPPAPTTSTVTQTSLLTSTIASTPPPASLLHSYKVHQLDQIFTADRFYRYLLSAPSTSACVTTTDEFLSTFHGITGAEDCSVDLVVGVYDGMSELQRGMMAEAIKVAERGLEGMRTGGWMSGLRLGCRRF</sequence>
<reference evidence="1 2" key="1">
    <citation type="journal article" date="2018" name="Nat. Ecol. Evol.">
        <title>Pezizomycetes genomes reveal the molecular basis of ectomycorrhizal truffle lifestyle.</title>
        <authorList>
            <person name="Murat C."/>
            <person name="Payen T."/>
            <person name="Noel B."/>
            <person name="Kuo A."/>
            <person name="Morin E."/>
            <person name="Chen J."/>
            <person name="Kohler A."/>
            <person name="Krizsan K."/>
            <person name="Balestrini R."/>
            <person name="Da Silva C."/>
            <person name="Montanini B."/>
            <person name="Hainaut M."/>
            <person name="Levati E."/>
            <person name="Barry K.W."/>
            <person name="Belfiori B."/>
            <person name="Cichocki N."/>
            <person name="Clum A."/>
            <person name="Dockter R.B."/>
            <person name="Fauchery L."/>
            <person name="Guy J."/>
            <person name="Iotti M."/>
            <person name="Le Tacon F."/>
            <person name="Lindquist E.A."/>
            <person name="Lipzen A."/>
            <person name="Malagnac F."/>
            <person name="Mello A."/>
            <person name="Molinier V."/>
            <person name="Miyauchi S."/>
            <person name="Poulain J."/>
            <person name="Riccioni C."/>
            <person name="Rubini A."/>
            <person name="Sitrit Y."/>
            <person name="Splivallo R."/>
            <person name="Traeger S."/>
            <person name="Wang M."/>
            <person name="Zifcakova L."/>
            <person name="Wipf D."/>
            <person name="Zambonelli A."/>
            <person name="Paolocci F."/>
            <person name="Nowrousian M."/>
            <person name="Ottonello S."/>
            <person name="Baldrian P."/>
            <person name="Spatafora J.W."/>
            <person name="Henrissat B."/>
            <person name="Nagy L.G."/>
            <person name="Aury J.M."/>
            <person name="Wincker P."/>
            <person name="Grigoriev I.V."/>
            <person name="Bonfante P."/>
            <person name="Martin F.M."/>
        </authorList>
    </citation>
    <scope>NUCLEOTIDE SEQUENCE [LARGE SCALE GENOMIC DNA]</scope>
    <source>
        <strain evidence="1 2">120613-1</strain>
    </source>
</reference>
<dbReference type="AlphaFoldDB" id="A0A3N4J7V0"/>